<feature type="region of interest" description="Disordered" evidence="1">
    <location>
        <begin position="187"/>
        <end position="284"/>
    </location>
</feature>
<sequence>MTARIACSPPPDIPRLLTSLLACLLFLGVLLLTGCAPRMKADVQAVSAPGFRKAGQSYVLVPGTALSTMNAINADMFRQSTQRLRAVLTGHGYREVPSPETADMAVVVEWKVDGPHEVPDTSYSSRPSVGIGIGYGSWPWYGGAYGSRYGGWGYGGYRGFGTGYGYPPPMTVVHTRTLSIEARDLRAGRATAPETPSSAQAGQEEPGQGVTGMTGMTGMTEQGMAAKDVAGRKTPGSTAEPAGDAAPTVKSSGPPPAEPGPKTSGPKTSGPDVPEYARPPYGTPIGTVEGLPSPTELTGPVLWKVVVTSTGSSRDIQGALPALTVAASRWIGITANVKVAVDDEFNVTIQGQ</sequence>
<name>B8DK82_NITV9</name>
<proteinExistence type="predicted"/>
<dbReference type="eggNOG" id="ENOG5031A8J">
    <property type="taxonomic scope" value="Bacteria"/>
</dbReference>
<dbReference type="PROSITE" id="PS51257">
    <property type="entry name" value="PROKAR_LIPOPROTEIN"/>
    <property type="match status" value="1"/>
</dbReference>
<dbReference type="OrthoDB" id="5449539at2"/>
<gene>
    <name evidence="2" type="ordered locus">DvMF_1090</name>
</gene>
<feature type="compositionally biased region" description="Low complexity" evidence="1">
    <location>
        <begin position="207"/>
        <end position="224"/>
    </location>
</feature>
<evidence type="ECO:0000256" key="1">
    <source>
        <dbReference type="SAM" id="MobiDB-lite"/>
    </source>
</evidence>
<reference evidence="2" key="1">
    <citation type="submission" date="2008-10" db="EMBL/GenBank/DDBJ databases">
        <title>Complete sequence of Desulfovibrio vulgaris str. 'Miyazaki F'.</title>
        <authorList>
            <person name="Lucas S."/>
            <person name="Copeland A."/>
            <person name="Lapidus A."/>
            <person name="Glavina del Rio T."/>
            <person name="Dalin E."/>
            <person name="Tice H."/>
            <person name="Bruce D."/>
            <person name="Goodwin L."/>
            <person name="Pitluck S."/>
            <person name="Sims D."/>
            <person name="Brettin T."/>
            <person name="Detter J.C."/>
            <person name="Han C."/>
            <person name="Larimer F."/>
            <person name="Land M."/>
            <person name="Hauser L."/>
            <person name="Kyrpides N."/>
            <person name="Mikhailova N."/>
            <person name="Hazen T.C."/>
            <person name="Richardson P."/>
        </authorList>
    </citation>
    <scope>NUCLEOTIDE SEQUENCE</scope>
    <source>
        <strain evidence="2">Miyazaki F</strain>
    </source>
</reference>
<organism evidence="2">
    <name type="scientific">Nitratidesulfovibrio vulgaris (strain DSM 19637 / Miyazaki F)</name>
    <name type="common">Desulfovibrio vulgaris</name>
    <dbReference type="NCBI Taxonomy" id="883"/>
    <lineage>
        <taxon>Bacteria</taxon>
        <taxon>Pseudomonadati</taxon>
        <taxon>Thermodesulfobacteriota</taxon>
        <taxon>Desulfovibrionia</taxon>
        <taxon>Desulfovibrionales</taxon>
        <taxon>Desulfovibrionaceae</taxon>
        <taxon>Nitratidesulfovibrio</taxon>
    </lineage>
</organism>
<evidence type="ECO:0000313" key="2">
    <source>
        <dbReference type="EMBL" id="ACL08044.1"/>
    </source>
</evidence>
<dbReference type="EMBL" id="CP001197">
    <property type="protein sequence ID" value="ACL08044.1"/>
    <property type="molecule type" value="Genomic_DNA"/>
</dbReference>
<dbReference type="KEGG" id="dvm:DvMF_1090"/>
<accession>B8DK82</accession>
<dbReference type="Gene3D" id="3.30.160.670">
    <property type="match status" value="1"/>
</dbReference>
<dbReference type="AlphaFoldDB" id="B8DK82"/>
<dbReference type="HOGENOM" id="CLU_786933_0_0_7"/>
<protein>
    <recommendedName>
        <fullName evidence="3">Lipoprotein</fullName>
    </recommendedName>
</protein>
<evidence type="ECO:0008006" key="3">
    <source>
        <dbReference type="Google" id="ProtNLM"/>
    </source>
</evidence>